<dbReference type="EMBL" id="CACRZD030000041">
    <property type="protein sequence ID" value="CAA6673940.1"/>
    <property type="molecule type" value="Genomic_DNA"/>
</dbReference>
<evidence type="ECO:0000313" key="1">
    <source>
        <dbReference type="EMBL" id="CAA6673940.1"/>
    </source>
</evidence>
<keyword evidence="2" id="KW-1185">Reference proteome</keyword>
<organism evidence="1 2">
    <name type="scientific">Spirodela intermedia</name>
    <name type="common">Intermediate duckweed</name>
    <dbReference type="NCBI Taxonomy" id="51605"/>
    <lineage>
        <taxon>Eukaryota</taxon>
        <taxon>Viridiplantae</taxon>
        <taxon>Streptophyta</taxon>
        <taxon>Embryophyta</taxon>
        <taxon>Tracheophyta</taxon>
        <taxon>Spermatophyta</taxon>
        <taxon>Magnoliopsida</taxon>
        <taxon>Liliopsida</taxon>
        <taxon>Araceae</taxon>
        <taxon>Lemnoideae</taxon>
        <taxon>Spirodela</taxon>
    </lineage>
</organism>
<proteinExistence type="predicted"/>
<sequence>MSLLFPLHPGPSNTVRVLANAGVTDATSRKTMRRAAPTVCCGLREMLSTSTHVSVAPRSYNAIRRVIDGGTLTPLSFHITGGQPIVGLSNNLFY</sequence>
<evidence type="ECO:0000313" key="2">
    <source>
        <dbReference type="Proteomes" id="UP001189122"/>
    </source>
</evidence>
<gene>
    <name evidence="1" type="ORF">SI7747_UN020298</name>
</gene>
<comment type="caution">
    <text evidence="1">The sequence shown here is derived from an EMBL/GenBank/DDBJ whole genome shotgun (WGS) entry which is preliminary data.</text>
</comment>
<name>A0ABN7E7U0_SPIIN</name>
<dbReference type="Proteomes" id="UP001189122">
    <property type="component" value="Unassembled WGS sequence"/>
</dbReference>
<reference evidence="2" key="1">
    <citation type="journal article" date="2020" name="Sci. Rep.">
        <title>Chromosome-scale genome assembly for the duckweed Spirodela intermedia, integrating cytogenetic maps, PacBio and Oxford Nanopore libraries.</title>
        <authorList>
            <person name="Hoang P.T.N."/>
            <person name="Fiebig A."/>
            <person name="Novak P."/>
            <person name="Macas J."/>
            <person name="Cao H.X."/>
            <person name="Stepanenko A."/>
            <person name="Chen G."/>
            <person name="Borisjuk N."/>
            <person name="Scholz U."/>
            <person name="Schubert I."/>
        </authorList>
    </citation>
    <scope>NUCLEOTIDE SEQUENCE [LARGE SCALE GENOMIC DNA]</scope>
</reference>
<accession>A0ABN7E7U0</accession>
<protein>
    <submittedName>
        <fullName evidence="1">Uncharacterized protein</fullName>
    </submittedName>
</protein>